<dbReference type="InterPro" id="IPR036322">
    <property type="entry name" value="WD40_repeat_dom_sf"/>
</dbReference>
<name>A0A0L0HH65_SPIPD</name>
<dbReference type="OrthoDB" id="2097785at2759"/>
<proteinExistence type="predicted"/>
<dbReference type="InterPro" id="IPR001680">
    <property type="entry name" value="WD40_rpt"/>
</dbReference>
<protein>
    <recommendedName>
        <fullName evidence="2">F-box domain-containing protein</fullName>
    </recommendedName>
</protein>
<dbReference type="GeneID" id="27687911"/>
<dbReference type="Proteomes" id="UP000053201">
    <property type="component" value="Unassembled WGS sequence"/>
</dbReference>
<dbReference type="InterPro" id="IPR036047">
    <property type="entry name" value="F-box-like_dom_sf"/>
</dbReference>
<sequence>MASHTRPQKRPCGERFWLRGDNARLRDFTEFLSDEIILYIFAYLSHQDLACIASASRSWKRLASDQYLWKRLFMDRFSLLPPPPRQSLTQQCKPSRADSPTSGRELCSSSRTRKSSMAGRIMQEREDWHSMYILQHNWHVGNCRITSLDVSGKIRAGQDDNTSISTYPTTKTAGYAVNATVDRKSNPVVTFTKDLIFSSTFLETSCHSPEINVWRIEDQSHVGTLVSSSNLPASVIITTLRIDEGTGNHGANPKRVIAGYSTGGFTLWSFSTKNDNGTSGWKAEELCTIHRNAQGRSLLSVAILNNYVVTCSSDFDLVVYKVQGTSSNERQTCIPIHHLRGSSCWAPVDLHFEQNQHDGQYLLYVSYAAPTLHGEWDVGVQEFRFTDTMTLVTTRHYTPAPVGFSMPRGTSPLTCIRFRPPYLVTAHADNRVEVYRLVTAEAGTRKSLPRAYLIHASTLYAHAAAVMALELDAVSGKLITGGVDGLKIWKLATSAECLYGDMAPDPVVTLMDDDWAKEWETGITACGRGPRWLGFDEGKIVSVSGGWWIDKFEGRSREGLKMGGNEFDNPVGVVKIFSFLDE</sequence>
<dbReference type="SUPFAM" id="SSF50978">
    <property type="entry name" value="WD40 repeat-like"/>
    <property type="match status" value="1"/>
</dbReference>
<accession>A0A0L0HH65</accession>
<dbReference type="VEuPathDB" id="FungiDB:SPPG_04466"/>
<organism evidence="3 4">
    <name type="scientific">Spizellomyces punctatus (strain DAOM BR117)</name>
    <dbReference type="NCBI Taxonomy" id="645134"/>
    <lineage>
        <taxon>Eukaryota</taxon>
        <taxon>Fungi</taxon>
        <taxon>Fungi incertae sedis</taxon>
        <taxon>Chytridiomycota</taxon>
        <taxon>Chytridiomycota incertae sedis</taxon>
        <taxon>Chytridiomycetes</taxon>
        <taxon>Spizellomycetales</taxon>
        <taxon>Spizellomycetaceae</taxon>
        <taxon>Spizellomyces</taxon>
    </lineage>
</organism>
<dbReference type="SUPFAM" id="SSF81383">
    <property type="entry name" value="F-box domain"/>
    <property type="match status" value="1"/>
</dbReference>
<dbReference type="SMART" id="SM00320">
    <property type="entry name" value="WD40"/>
    <property type="match status" value="3"/>
</dbReference>
<dbReference type="OMA" id="RHNWSRG"/>
<reference evidence="3 4" key="1">
    <citation type="submission" date="2009-08" db="EMBL/GenBank/DDBJ databases">
        <title>The Genome Sequence of Spizellomyces punctatus strain DAOM BR117.</title>
        <authorList>
            <consortium name="The Broad Institute Genome Sequencing Platform"/>
            <person name="Russ C."/>
            <person name="Cuomo C."/>
            <person name="Shea T."/>
            <person name="Young S.K."/>
            <person name="Zeng Q."/>
            <person name="Koehrsen M."/>
            <person name="Haas B."/>
            <person name="Borodovsky M."/>
            <person name="Guigo R."/>
            <person name="Alvarado L."/>
            <person name="Berlin A."/>
            <person name="Bochicchio J."/>
            <person name="Borenstein D."/>
            <person name="Chapman S."/>
            <person name="Chen Z."/>
            <person name="Engels R."/>
            <person name="Freedman E."/>
            <person name="Gellesch M."/>
            <person name="Goldberg J."/>
            <person name="Griggs A."/>
            <person name="Gujja S."/>
            <person name="Heiman D."/>
            <person name="Hepburn T."/>
            <person name="Howarth C."/>
            <person name="Jen D."/>
            <person name="Larson L."/>
            <person name="Lewis B."/>
            <person name="Mehta T."/>
            <person name="Park D."/>
            <person name="Pearson M."/>
            <person name="Roberts A."/>
            <person name="Saif S."/>
            <person name="Shenoy N."/>
            <person name="Sisk P."/>
            <person name="Stolte C."/>
            <person name="Sykes S."/>
            <person name="Thomson T."/>
            <person name="Walk T."/>
            <person name="White J."/>
            <person name="Yandava C."/>
            <person name="Burger G."/>
            <person name="Gray M.W."/>
            <person name="Holland P.W.H."/>
            <person name="King N."/>
            <person name="Lang F.B.F."/>
            <person name="Roger A.J."/>
            <person name="Ruiz-Trillo I."/>
            <person name="Lander E."/>
            <person name="Nusbaum C."/>
        </authorList>
    </citation>
    <scope>NUCLEOTIDE SEQUENCE [LARGE SCALE GENOMIC DNA]</scope>
    <source>
        <strain evidence="3 4">DAOM BR117</strain>
    </source>
</reference>
<evidence type="ECO:0000313" key="4">
    <source>
        <dbReference type="Proteomes" id="UP000053201"/>
    </source>
</evidence>
<feature type="compositionally biased region" description="Polar residues" evidence="1">
    <location>
        <begin position="86"/>
        <end position="110"/>
    </location>
</feature>
<dbReference type="AlphaFoldDB" id="A0A0L0HH65"/>
<evidence type="ECO:0000259" key="2">
    <source>
        <dbReference type="PROSITE" id="PS50181"/>
    </source>
</evidence>
<evidence type="ECO:0000256" key="1">
    <source>
        <dbReference type="SAM" id="MobiDB-lite"/>
    </source>
</evidence>
<dbReference type="InParanoid" id="A0A0L0HH65"/>
<dbReference type="Pfam" id="PF25499">
    <property type="entry name" value="Beta-prop_pof12"/>
    <property type="match status" value="1"/>
</dbReference>
<feature type="region of interest" description="Disordered" evidence="1">
    <location>
        <begin position="84"/>
        <end position="119"/>
    </location>
</feature>
<dbReference type="Gene3D" id="2.130.10.10">
    <property type="entry name" value="YVTN repeat-like/Quinoprotein amine dehydrogenase"/>
    <property type="match status" value="1"/>
</dbReference>
<dbReference type="PROSITE" id="PS50181">
    <property type="entry name" value="FBOX"/>
    <property type="match status" value="1"/>
</dbReference>
<dbReference type="STRING" id="645134.A0A0L0HH65"/>
<keyword evidence="4" id="KW-1185">Reference proteome</keyword>
<dbReference type="RefSeq" id="XP_016608163.1">
    <property type="nucleotide sequence ID" value="XM_016752700.1"/>
</dbReference>
<dbReference type="Pfam" id="PF12937">
    <property type="entry name" value="F-box-like"/>
    <property type="match status" value="1"/>
</dbReference>
<dbReference type="eggNOG" id="ENOG502S63K">
    <property type="taxonomic scope" value="Eukaryota"/>
</dbReference>
<evidence type="ECO:0000313" key="3">
    <source>
        <dbReference type="EMBL" id="KND00124.1"/>
    </source>
</evidence>
<gene>
    <name evidence="3" type="ORF">SPPG_04466</name>
</gene>
<dbReference type="EMBL" id="KQ257456">
    <property type="protein sequence ID" value="KND00124.1"/>
    <property type="molecule type" value="Genomic_DNA"/>
</dbReference>
<dbReference type="InterPro" id="IPR015943">
    <property type="entry name" value="WD40/YVTN_repeat-like_dom_sf"/>
</dbReference>
<dbReference type="SMART" id="SM00256">
    <property type="entry name" value="FBOX"/>
    <property type="match status" value="1"/>
</dbReference>
<dbReference type="Gene3D" id="1.20.1280.50">
    <property type="match status" value="1"/>
</dbReference>
<dbReference type="InterPro" id="IPR001810">
    <property type="entry name" value="F-box_dom"/>
</dbReference>
<feature type="domain" description="F-box" evidence="2">
    <location>
        <begin position="26"/>
        <end position="72"/>
    </location>
</feature>